<evidence type="ECO:0000256" key="1">
    <source>
        <dbReference type="ARBA" id="ARBA00004651"/>
    </source>
</evidence>
<feature type="transmembrane region" description="Helical" evidence="8">
    <location>
        <begin position="165"/>
        <end position="186"/>
    </location>
</feature>
<dbReference type="PANTHER" id="PTHR30472">
    <property type="entry name" value="FERRIC ENTEROBACTIN TRANSPORT SYSTEM PERMEASE PROTEIN"/>
    <property type="match status" value="1"/>
</dbReference>
<evidence type="ECO:0000256" key="2">
    <source>
        <dbReference type="ARBA" id="ARBA00007935"/>
    </source>
</evidence>
<evidence type="ECO:0000256" key="7">
    <source>
        <dbReference type="ARBA" id="ARBA00023136"/>
    </source>
</evidence>
<keyword evidence="10" id="KW-1185">Reference proteome</keyword>
<dbReference type="Proteomes" id="UP000272503">
    <property type="component" value="Unassembled WGS sequence"/>
</dbReference>
<feature type="transmembrane region" description="Helical" evidence="8">
    <location>
        <begin position="31"/>
        <end position="48"/>
    </location>
</feature>
<dbReference type="GO" id="GO:0033214">
    <property type="term" value="P:siderophore-iron import into cell"/>
    <property type="evidence" value="ECO:0007669"/>
    <property type="project" value="TreeGrafter"/>
</dbReference>
<dbReference type="OrthoDB" id="4455417at2"/>
<keyword evidence="4" id="KW-1003">Cell membrane</keyword>
<feature type="transmembrane region" description="Helical" evidence="8">
    <location>
        <begin position="125"/>
        <end position="158"/>
    </location>
</feature>
<evidence type="ECO:0000256" key="6">
    <source>
        <dbReference type="ARBA" id="ARBA00022989"/>
    </source>
</evidence>
<sequence length="352" mass="35705">MARPAPPWADHVSAPGALSVPVRAVRRRARIATILLGVAVAALALYLLSTGELPFTPGQVLAALAGQDAGGAGLIVREWRAPRVLLAILIGAALALSGALFQIITRNPLGSPDIIGFTTGAYTGALLVMLGGGSALLSVSAASVVGGLLTAAVIWLLVMRRGASGFRLIVVGIAITAMLNSFNIWIVTTVDQKEALSAAIWGAGSLNGVGWEQVPVLLITLMGAVPALALLAGPLRVLELGDDLAAALGTAPERVRLAAIVLGVVLVAVATAITGPIAFVALAAPQIARRLCASPGIPYVATALTGALILLASDLIATRALAPTQLPTGVVTICVGGAYLAWLLGVEGRRRR</sequence>
<keyword evidence="5 8" id="KW-0812">Transmembrane</keyword>
<evidence type="ECO:0000256" key="8">
    <source>
        <dbReference type="SAM" id="Phobius"/>
    </source>
</evidence>
<keyword evidence="3" id="KW-0813">Transport</keyword>
<comment type="subcellular location">
    <subcellularLocation>
        <location evidence="1">Cell membrane</location>
        <topology evidence="1">Multi-pass membrane protein</topology>
    </subcellularLocation>
</comment>
<dbReference type="AlphaFoldDB" id="A0A3L7AD28"/>
<protein>
    <submittedName>
        <fullName evidence="9">Iron-enterobactin ABC transporter permease</fullName>
    </submittedName>
</protein>
<dbReference type="Pfam" id="PF01032">
    <property type="entry name" value="FecCD"/>
    <property type="match status" value="1"/>
</dbReference>
<dbReference type="CDD" id="cd06550">
    <property type="entry name" value="TM_ABC_iron-siderophores_like"/>
    <property type="match status" value="1"/>
</dbReference>
<dbReference type="GO" id="GO:0005886">
    <property type="term" value="C:plasma membrane"/>
    <property type="evidence" value="ECO:0007669"/>
    <property type="project" value="UniProtKB-SubCell"/>
</dbReference>
<evidence type="ECO:0000313" key="9">
    <source>
        <dbReference type="EMBL" id="RLP77561.1"/>
    </source>
</evidence>
<evidence type="ECO:0000256" key="5">
    <source>
        <dbReference type="ARBA" id="ARBA00022692"/>
    </source>
</evidence>
<feature type="transmembrane region" description="Helical" evidence="8">
    <location>
        <begin position="60"/>
        <end position="77"/>
    </location>
</feature>
<feature type="transmembrane region" description="Helical" evidence="8">
    <location>
        <begin position="329"/>
        <end position="346"/>
    </location>
</feature>
<reference evidence="9 10" key="1">
    <citation type="submission" date="2018-10" db="EMBL/GenBank/DDBJ databases">
        <authorList>
            <person name="Li J."/>
        </authorList>
    </citation>
    <scope>NUCLEOTIDE SEQUENCE [LARGE SCALE GENOMIC DNA]</scope>
    <source>
        <strain evidence="9 10">IF 016277</strain>
    </source>
</reference>
<dbReference type="PANTHER" id="PTHR30472:SF24">
    <property type="entry name" value="FERRIC ENTEROBACTIN TRANSPORT SYSTEM PERMEASE PROTEIN FEPG"/>
    <property type="match status" value="1"/>
</dbReference>
<feature type="transmembrane region" description="Helical" evidence="8">
    <location>
        <begin position="84"/>
        <end position="105"/>
    </location>
</feature>
<feature type="transmembrane region" description="Helical" evidence="8">
    <location>
        <begin position="257"/>
        <end position="284"/>
    </location>
</feature>
<evidence type="ECO:0000313" key="10">
    <source>
        <dbReference type="Proteomes" id="UP000272503"/>
    </source>
</evidence>
<dbReference type="EMBL" id="RCUX01000002">
    <property type="protein sequence ID" value="RLP77561.1"/>
    <property type="molecule type" value="Genomic_DNA"/>
</dbReference>
<evidence type="ECO:0000256" key="3">
    <source>
        <dbReference type="ARBA" id="ARBA00022448"/>
    </source>
</evidence>
<feature type="transmembrane region" description="Helical" evidence="8">
    <location>
        <begin position="296"/>
        <end position="317"/>
    </location>
</feature>
<gene>
    <name evidence="9" type="ORF">D9V32_02150</name>
</gene>
<dbReference type="InterPro" id="IPR037294">
    <property type="entry name" value="ABC_BtuC-like"/>
</dbReference>
<dbReference type="InterPro" id="IPR000522">
    <property type="entry name" value="ABC_transptr_permease_BtuC"/>
</dbReference>
<proteinExistence type="inferred from homology"/>
<accession>A0A3L7AD28</accession>
<dbReference type="GO" id="GO:0022857">
    <property type="term" value="F:transmembrane transporter activity"/>
    <property type="evidence" value="ECO:0007669"/>
    <property type="project" value="InterPro"/>
</dbReference>
<keyword evidence="7 8" id="KW-0472">Membrane</keyword>
<comment type="similarity">
    <text evidence="2">Belongs to the binding-protein-dependent transport system permease family. FecCD subfamily.</text>
</comment>
<comment type="caution">
    <text evidence="9">The sequence shown here is derived from an EMBL/GenBank/DDBJ whole genome shotgun (WGS) entry which is preliminary data.</text>
</comment>
<dbReference type="Gene3D" id="1.10.3470.10">
    <property type="entry name" value="ABC transporter involved in vitamin B12 uptake, BtuC"/>
    <property type="match status" value="1"/>
</dbReference>
<keyword evidence="6 8" id="KW-1133">Transmembrane helix</keyword>
<dbReference type="SUPFAM" id="SSF81345">
    <property type="entry name" value="ABC transporter involved in vitamin B12 uptake, BtuC"/>
    <property type="match status" value="1"/>
</dbReference>
<organism evidence="9 10">
    <name type="scientific">Mycetocola tolaasinivorans</name>
    <dbReference type="NCBI Taxonomy" id="76635"/>
    <lineage>
        <taxon>Bacteria</taxon>
        <taxon>Bacillati</taxon>
        <taxon>Actinomycetota</taxon>
        <taxon>Actinomycetes</taxon>
        <taxon>Micrococcales</taxon>
        <taxon>Microbacteriaceae</taxon>
        <taxon>Mycetocola</taxon>
    </lineage>
</organism>
<feature type="transmembrane region" description="Helical" evidence="8">
    <location>
        <begin position="216"/>
        <end position="237"/>
    </location>
</feature>
<evidence type="ECO:0000256" key="4">
    <source>
        <dbReference type="ARBA" id="ARBA00022475"/>
    </source>
</evidence>
<name>A0A3L7AD28_9MICO</name>